<evidence type="ECO:0000259" key="4">
    <source>
        <dbReference type="SMART" id="SM00560"/>
    </source>
</evidence>
<feature type="compositionally biased region" description="Gly residues" evidence="3">
    <location>
        <begin position="2564"/>
        <end position="2573"/>
    </location>
</feature>
<feature type="region of interest" description="Disordered" evidence="3">
    <location>
        <begin position="2535"/>
        <end position="2592"/>
    </location>
</feature>
<sequence length="3955" mass="406907">MMTGADLPRLGSDNGATPVSMDVPMMKPGDRPKSQAVELAAPDAALATTLKRLLPGGDAGKSLAAPTQPDGTSLSPDVPKKSVKTCSEPTEENTFFPTDSLEKICTYSEVAQTAVPGDAPLFEPAAGSKANPLPEPEEPAETPAPVAPTPTVPPSEVPAEPEEAEPTPSDPTPSEPQTSEATPTAPAPTGTATTDAPRDGASVPSSSRGDSSGAITQANFVQAPQSGASGEYFSPNWVQATTPTSPSTPYKAASAYDKARQQIVLFGGAPSNIQDNTNGDTWIWASGTWTKLNPATKPPARFHQAMAWSPEHNAVVMTGGQRWLNGTSTIFNDTWKWTGTDWVQLTPTGTLPPERAAASMVWSQDLQGLVMFGGQRFLVLRNDMWLLKNNVWSQLVANGAAGAPPVRSTAAMSYSEANGHIVLFGGLAGTSSNGLCPNVGCAYRGDTWVYDNGAWTQQTPAHTPSARADAAIAYDPGIGGPVLYGGFISDATTATIYNDTWAWNGVDWLKATGIASPPSTNGAAMAATDNGQVVMYGRFGTTTGQTWTYDTNLPVLSIDLTGASGGTTAAPVFYTGDAATVKITATNTGVNPIDGNSRASVVSALDGTLLAGGSLLTWAGNQLSACAPGGTSLCGLVESLAVSVANITIPAGVTNTSVGNYVATVLGSTRGCSIVNVPATASSILGASATVTKPMTVCGGGLGTEDWWTYDSTDIGNGGSASVNVANGNLVVKQADSTPIQNHGDLAFSLGRVYNSQENMNGGGPLGAGWQFDIGETGESAGSGFGIAGLKVPSLQTVSQPLSMTYVDRDGTRHVFALRSLAATVGDVSLPIDLSGGAGSIGESILNLLNPATLPFNAKPKEEDNLPYSGLCIDQAYQAAAGTDMYLFRYVGVGSSGCSNAADPQALNIGWSLVRPDRVRYDFNVAGKLIRVTDAAGNVMVYEASIQYGPTQIYARKCTPQDGAACPRYTINYDAGGAAAGDNRHVKVTDPAGRVTSYVVTKDPIPQLLQVWDPGNPISTDAGTRPSASYTYKTPTQNCQGSAPNTTTIGAMCSVTDAKGKKTTFTYTPSFIDGAPIGADRVLSVTDRRGNDTGGSTKGLRTQYGYTFSTSTAVEDYVTADMAAPVTFGDSVPATGCNANAACQRNRYRSIDERGRIGEIDRGSANDQYVKQAGYFWDGNPWGTGGAPGTCRQPDNLVDNNLCQVITRAVPRSAPFVLNDVQTGTIDGVSVADQGVGFQYGDMGQLLRKVEIANPAGGWSNTNANITTYGTHDQYFDADGRQRSFDNSVTGSGNVQSTAGSANYAPSVKTDSPIAYYRLGEKTGTTMADASAGGNSGVYATTTQLGQPGAVPGNTAVGLAPNAWTGGVSSLAGFASGTSAADSDFTVESWVKSTSTATDYQVSYGLSGNQQLVTGRYSGGLPWVYMQSDAANGKLINVVGTTPVTDGQWHHVVISYDGSGQASGVKMYVDGQASGTTIYNDTLDGAFAAAGSPLSLGYHGTDLSYLDEVALYSKVLSPARINAHRRAAYGTTRIQAGTLYGVTDQTQILPPRGNAPGASWGDYLTTMRLDVPADGELASANKTSGSSVCGSSPTGNTGLVCETSTPASAGVSSGDCTSPSSNLAPGSPTAPVSSGYSYTCTTYTYDEQGQRTAMRSPKAHETGSSDKTTYTYYKDVPTCDTSGEAPKARSCDLTRSISAGGWLKAVTDPNGKSVVYAYDRAGNVARTWDRNATNGKSLDADWTNAANPPSMKYAEKNFATPVTSAALSASYSGTVVVRPDGTVSGSGTNATGELGTGSTASQSTPVAAKVLSNVVQVGQTGNGAFSGCKITFALTGAGEVFTMGAGTSTPTRIAGLSDISSIAPGGCGLLALDGDGNVWGWGSNSAGQIGNGSAGGSVSTPVQVLSGVASIGSGTIHSLAVKTDGSVWTWGANNYGQLGTGDTSTHNSPTKIPSFSRAAAISGGVASSYVIKRDGSVWSFGDNTSGALGIGSTDASSSTPKRITSLGEGTAAGLVREIAGTAYGAAALMTDGRVRAWGLNNGGQLGGATTDASAASPVLIPGVSDQAAISGGWATYLTANRAGATTIWGDTGSNQRGDGTSPATSAPSVTGHTISPYDVPWKYSRASRDPVGNLATQVTNSSGEQRVTRPARGNAITTSAFDVTATFDANGNRVSAMTPMEREGTKRSTTTFDPFGNATRSTDPRGNATLTSYDIVNRANAIRTTRADAANSPASVCVANASASDPWASAQVGHKVCVLSSTYDGADHTITTTDQNSQTSKTTYDGVGRKVRQTSPRNSGAYTNLSTIWNYDRDGNVTDVCPPRQFDSAHEANTTTGCTSTGAYSSHTSYDRAGRAATQTSYRVTSATTATALISSTTFDADGNPIISVDANGHDTTFTYDLLGRRLTQSAPRSDTKRYSTKWNYDAAGNVTSIQAPGSLNIGSGRDGRITVDGTTAANSSDGIVHNRANPFLIPDGAQYRSVRLTGGGWIKSASPVGLMFSATEDVTICATCGVDQSGTGYKGGAGGNNGGLGSANGLNAQNPNSDGNNGNGGHFGYNQTLSAGGGGGGGHKTAGTAGLPTPPTPGGAAGLASGTEDFSDVGTDYLVGSGGGGGGGGQALLAPAGGSGGNGGGYVRITASTVTVAGQIDASGKAGITSSGNSGAGGGGAGGGIWLAAPEITLGSPNVLNVSGGAGGTTTNNLNGGSGASGYVRIDADTVSNPPAGANRTRAANITSYSYDANNRVVDTLLGAQTLSADPTVDASSRAVPDAQGLFNTRTRNVYDPDGRVVSVLPPQAFTDAASLNNPKTDTAGRTDFDLNGRAVATYDPRYNSTVDDKGTGNDGGTGVNQQAVQCPTGAKPQTVEGLGSYASDVGVCVTRTVFDANGNVAVAYMPTSSGDDNRRTEYTYSDDNLPLSVTGPDPSGSGRVTISKTLYDGVGRPIKTTDAQDHSTVTTYTADGLVSSTNAQGYTIGSTTVTHLTQMGYDANGQQTTSIAPNGSTSPANFTTTTTYSSDGLTAAVSAPGTSAGSFNTTNYTYDLVGNPLTVKSPEQVAAGTSGKAAVNTFTWDNMIATTANPIEFGSGTGSYRTTRYSYTPSGQKSSAEIARCDSANLSDCTPSNAAWHSGGTTRYTYAPNGLNVDQIGKDNKSITKEYDQAGRVKKITDPTSDITISANYYLDGLLRTVGDNKNSNTYAYDARGQVSARSDETPSNGVTGGAVQRTSYGYNDAGLPTKMTSGVNSGNTTSMSYDSAGRLLQKTDNGGSGQTTTYDPQPDNTLGATETKVSGSTVAKFEYKYDNNGNIKNQAVTGSVPNYANTYSYNPANNITDYTRSGTSPAHVAYTWDRNANRLTAATDAQGPAPASTSTWTYRVDNSIARQVTTSRSTRDFNYSNAGLLTSDGCNTFTYDDFDRSSHVATSGSTDCGGDSFTTDYTYDGLDRQRTANVDGSTEVSNSATKTVFDGLSNTMVGQINAATNGTTSPNVLYQLGPDGSHVAMKQTVSDAATSYLIDDGQGNISTQITTGGNTACEASYDPFGNPGYPTATSKKMCAAGGSQAATTGNAAWYRDQTRDGGTGNYQLGARTYSPALASFTGPDNYRVSDAGTDLSVGVDPLTQNTYTYVNGNPVNAFDPTGHFATASDDGQSSPSGYYATDGFNRYYTTTKVTGQGKVYGVRRSDLVKTGRARDALGGFLSSISGTVDALSMLSPQRFLARQVGLDRTSSTLVQDFTDWATGAERGTLNYQRGEAVSLLGGLLTAPAEGSSLGLRSLSTLKFGRYGSAARDSAETAASIGRRVTSGSSRPLKSVETAGSSGSKARVTKPVAEVSRPDSFAGVREASQYMRDAGVPRSVRKEVVDSFERGTISVQKAGTDTYGLRYFGDGSGAVGRYLTPTFPAGRSSLALPPGNSMGSIAQFRIQEGATYFSGRVGPNFGQPGGGTQYFVPNLADLSRQ</sequence>
<feature type="compositionally biased region" description="Polar residues" evidence="3">
    <location>
        <begin position="3800"/>
        <end position="3818"/>
    </location>
</feature>
<dbReference type="InterPro" id="IPR006530">
    <property type="entry name" value="YD"/>
</dbReference>
<keyword evidence="6" id="KW-1185">Reference proteome</keyword>
<keyword evidence="2" id="KW-1015">Disulfide bond</keyword>
<dbReference type="InterPro" id="IPR011043">
    <property type="entry name" value="Gal_Oxase/kelch_b-propeller"/>
</dbReference>
<dbReference type="NCBIfam" id="TIGR03696">
    <property type="entry name" value="Rhs_assc_core"/>
    <property type="match status" value="1"/>
</dbReference>
<dbReference type="GO" id="GO:0050135">
    <property type="term" value="F:NADP+ nucleosidase activity"/>
    <property type="evidence" value="ECO:0007669"/>
    <property type="project" value="InterPro"/>
</dbReference>
<feature type="domain" description="LamG-like jellyroll fold" evidence="4">
    <location>
        <begin position="1383"/>
        <end position="1519"/>
    </location>
</feature>
<dbReference type="Pfam" id="PF05593">
    <property type="entry name" value="RHS_repeat"/>
    <property type="match status" value="1"/>
</dbReference>
<dbReference type="EMBL" id="SDPP02000002">
    <property type="protein sequence ID" value="KAA1378322.1"/>
    <property type="molecule type" value="Genomic_DNA"/>
</dbReference>
<feature type="region of interest" description="Disordered" evidence="3">
    <location>
        <begin position="3261"/>
        <end position="3284"/>
    </location>
</feature>
<dbReference type="InterPro" id="IPR000408">
    <property type="entry name" value="Reg_chr_condens"/>
</dbReference>
<dbReference type="InterPro" id="IPR051553">
    <property type="entry name" value="Ran_GTPase-activating"/>
</dbReference>
<dbReference type="PANTHER" id="PTHR45982">
    <property type="entry name" value="REGULATOR OF CHROMOSOME CONDENSATION"/>
    <property type="match status" value="1"/>
</dbReference>
<keyword evidence="1" id="KW-0732">Signal</keyword>
<dbReference type="InterPro" id="IPR031325">
    <property type="entry name" value="RHS_repeat"/>
</dbReference>
<dbReference type="PROSITE" id="PS50012">
    <property type="entry name" value="RCC1_3"/>
    <property type="match status" value="4"/>
</dbReference>
<dbReference type="Pfam" id="PF13385">
    <property type="entry name" value="Laminin_G_3"/>
    <property type="match status" value="1"/>
</dbReference>
<proteinExistence type="predicted"/>
<dbReference type="Gene3D" id="2.60.120.200">
    <property type="match status" value="1"/>
</dbReference>
<feature type="region of interest" description="Disordered" evidence="3">
    <location>
        <begin position="2270"/>
        <end position="2299"/>
    </location>
</feature>
<feature type="compositionally biased region" description="Low complexity" evidence="3">
    <location>
        <begin position="181"/>
        <end position="213"/>
    </location>
</feature>
<dbReference type="SMART" id="SM00560">
    <property type="entry name" value="LamGL"/>
    <property type="match status" value="1"/>
</dbReference>
<feature type="region of interest" description="Disordered" evidence="3">
    <location>
        <begin position="3792"/>
        <end position="3829"/>
    </location>
</feature>
<feature type="compositionally biased region" description="Polar residues" evidence="3">
    <location>
        <begin position="2091"/>
        <end position="2113"/>
    </location>
</feature>
<dbReference type="Pfam" id="PF00415">
    <property type="entry name" value="RCC1"/>
    <property type="match status" value="3"/>
</dbReference>
<feature type="compositionally biased region" description="Pro residues" evidence="3">
    <location>
        <begin position="145"/>
        <end position="156"/>
    </location>
</feature>
<feature type="region of interest" description="Disordered" evidence="3">
    <location>
        <begin position="2090"/>
        <end position="2118"/>
    </location>
</feature>
<comment type="caution">
    <text evidence="5">The sequence shown here is derived from an EMBL/GenBank/DDBJ whole genome shotgun (WGS) entry which is preliminary data.</text>
</comment>
<gene>
    <name evidence="5" type="ORF">ESP62_008095</name>
</gene>
<reference evidence="5" key="1">
    <citation type="submission" date="2019-09" db="EMBL/GenBank/DDBJ databases">
        <authorList>
            <person name="Li J."/>
        </authorList>
    </citation>
    <scope>NUCLEOTIDE SEQUENCE [LARGE SCALE GENOMIC DNA]</scope>
    <source>
        <strain evidence="5">NRBC 14897</strain>
    </source>
</reference>
<dbReference type="InterPro" id="IPR006558">
    <property type="entry name" value="LamG-like"/>
</dbReference>
<dbReference type="SUPFAM" id="SSF50965">
    <property type="entry name" value="Galactose oxidase, central domain"/>
    <property type="match status" value="1"/>
</dbReference>
<name>A0A641AQE6_9ACTN</name>
<feature type="compositionally biased region" description="Polar residues" evidence="3">
    <location>
        <begin position="84"/>
        <end position="95"/>
    </location>
</feature>
<feature type="compositionally biased region" description="Low complexity" evidence="3">
    <location>
        <begin position="2536"/>
        <end position="2549"/>
    </location>
</feature>
<evidence type="ECO:0000313" key="5">
    <source>
        <dbReference type="EMBL" id="KAA1378322.1"/>
    </source>
</evidence>
<dbReference type="PANTHER" id="PTHR45982:SF1">
    <property type="entry name" value="REGULATOR OF CHROMOSOME CONDENSATION"/>
    <property type="match status" value="1"/>
</dbReference>
<feature type="region of interest" description="Disordered" evidence="3">
    <location>
        <begin position="2908"/>
        <end position="2930"/>
    </location>
</feature>
<feature type="region of interest" description="Disordered" evidence="3">
    <location>
        <begin position="54"/>
        <end position="95"/>
    </location>
</feature>
<dbReference type="InterPro" id="IPR022385">
    <property type="entry name" value="Rhs_assc_core"/>
</dbReference>
<dbReference type="InterPro" id="IPR013320">
    <property type="entry name" value="ConA-like_dom_sf"/>
</dbReference>
<feature type="compositionally biased region" description="Polar residues" evidence="3">
    <location>
        <begin position="2270"/>
        <end position="2283"/>
    </location>
</feature>
<feature type="region of interest" description="Disordered" evidence="3">
    <location>
        <begin position="1"/>
        <end position="34"/>
    </location>
</feature>
<evidence type="ECO:0000313" key="6">
    <source>
        <dbReference type="Proteomes" id="UP001515100"/>
    </source>
</evidence>
<organism evidence="5 6">
    <name type="scientific">Aeromicrobium fastidiosum</name>
    <dbReference type="NCBI Taxonomy" id="52699"/>
    <lineage>
        <taxon>Bacteria</taxon>
        <taxon>Bacillati</taxon>
        <taxon>Actinomycetota</taxon>
        <taxon>Actinomycetes</taxon>
        <taxon>Propionibacteriales</taxon>
        <taxon>Nocardioidaceae</taxon>
        <taxon>Aeromicrobium</taxon>
    </lineage>
</organism>
<dbReference type="GO" id="GO:0005737">
    <property type="term" value="C:cytoplasm"/>
    <property type="evidence" value="ECO:0007669"/>
    <property type="project" value="TreeGrafter"/>
</dbReference>
<dbReference type="SUPFAM" id="SSF49899">
    <property type="entry name" value="Concanavalin A-like lectins/glucanases"/>
    <property type="match status" value="1"/>
</dbReference>
<protein>
    <recommendedName>
        <fullName evidence="4">LamG-like jellyroll fold domain-containing protein</fullName>
    </recommendedName>
</protein>
<feature type="compositionally biased region" description="Polar residues" evidence="3">
    <location>
        <begin position="236"/>
        <end position="248"/>
    </location>
</feature>
<feature type="region of interest" description="Disordered" evidence="3">
    <location>
        <begin position="1610"/>
        <end position="1634"/>
    </location>
</feature>
<dbReference type="Proteomes" id="UP001515100">
    <property type="component" value="Unassembled WGS sequence"/>
</dbReference>
<dbReference type="GO" id="GO:0005085">
    <property type="term" value="F:guanyl-nucleotide exchange factor activity"/>
    <property type="evidence" value="ECO:0007669"/>
    <property type="project" value="TreeGrafter"/>
</dbReference>
<evidence type="ECO:0000256" key="2">
    <source>
        <dbReference type="ARBA" id="ARBA00023157"/>
    </source>
</evidence>
<evidence type="ECO:0000256" key="3">
    <source>
        <dbReference type="SAM" id="MobiDB-lite"/>
    </source>
</evidence>
<dbReference type="PROSITE" id="PS00626">
    <property type="entry name" value="RCC1_2"/>
    <property type="match status" value="1"/>
</dbReference>
<dbReference type="Gene3D" id="2.180.10.10">
    <property type="entry name" value="RHS repeat-associated core"/>
    <property type="match status" value="3"/>
</dbReference>
<evidence type="ECO:0000256" key="1">
    <source>
        <dbReference type="ARBA" id="ARBA00022729"/>
    </source>
</evidence>
<dbReference type="SUPFAM" id="SSF50985">
    <property type="entry name" value="RCC1/BLIP-II"/>
    <property type="match status" value="1"/>
</dbReference>
<feature type="region of interest" description="Disordered" evidence="3">
    <location>
        <begin position="2178"/>
        <end position="2206"/>
    </location>
</feature>
<dbReference type="NCBIfam" id="TIGR01643">
    <property type="entry name" value="YD_repeat_2x"/>
    <property type="match status" value="3"/>
</dbReference>
<feature type="region of interest" description="Disordered" evidence="3">
    <location>
        <begin position="2830"/>
        <end position="2854"/>
    </location>
</feature>
<feature type="region of interest" description="Disordered" evidence="3">
    <location>
        <begin position="116"/>
        <end position="213"/>
    </location>
</feature>
<feature type="compositionally biased region" description="Polar residues" evidence="3">
    <location>
        <begin position="1610"/>
        <end position="1624"/>
    </location>
</feature>
<accession>A0A641AQE6</accession>
<dbReference type="Pfam" id="PF24681">
    <property type="entry name" value="Kelch_KLHDC2_KLHL20_DRC7"/>
    <property type="match status" value="1"/>
</dbReference>
<dbReference type="InterPro" id="IPR009091">
    <property type="entry name" value="RCC1/BLIP-II"/>
</dbReference>
<dbReference type="Gene3D" id="2.130.10.30">
    <property type="entry name" value="Regulator of chromosome condensation 1/beta-lactamase-inhibitor protein II"/>
    <property type="match status" value="2"/>
</dbReference>
<feature type="region of interest" description="Disordered" evidence="3">
    <location>
        <begin position="232"/>
        <end position="251"/>
    </location>
</feature>